<sequence length="763" mass="86629">MVFGVSSASEQYQHEVGSALAGIEGVENISDDIIIHAPTQEIHDQRLHAVLQRLANCGLTLNGEKCQYNMNKLVFMGMLLSEKGIGPTAERVQAVVNAREPETASEVRSFLGLVGYSSHFIPQFASVTEPLRRLTKKDTPFKFGPEQRLTFQTLKQKLAEAGTLAYFDKKALTKVIADASPVGIGAVLIQEQSGENVPICYVSRSLTECEQRYSQTEREALSLVWACERLHPYIYGQKFDLITDHKPLEVIYGLRSKPCARIERWVLRLQPYDFRIVYIPGEQNIADSLSRLVGKRKGQQTHEHEAEEYIKFVAVNATPSALTTKTVEEASATDNKLRRVRQAIQTGDFSECKSYTPIANELSVIGQLVLRGTRIVIPQTLRARTLNLAHEGHLGIVGTKQNLRSKVWWPAMDKDAERHVRSCHGCQLVMKPDKPEPLRMTQLPEMPWQDLATDLLGPLPTGESIMVVVDYYSRYYEYGILKSTTADKVIDCLEEIFSRHGLPCTIRSDCGPQFMSTQFQQFCETNGIQHVKTTPRWAQANGEVERQNTLILKRIRIAQAEGLDWRKELRKYVAMYRAIDHNTTGKSPAELLFNRKIRGKLPDFTMSRNDQEIRYRDAGQKGKNKLYADHRRGAKYSQLEVGDQVLVRQEKTDKLTTAFNPVPFTVVSRKENSVTIEDPGGTQYKRNTTFVKEFFSENTRDIPVENKTGMETEQTELVLDKNQKLTSDKKPNQRAPLDGDITPQTRPKRQIKLPEKLKDFIVE</sequence>
<feature type="domain" description="Integrase catalytic" evidence="12">
    <location>
        <begin position="443"/>
        <end position="596"/>
    </location>
</feature>
<dbReference type="AlphaFoldDB" id="A0A498LLW4"/>
<accession>A0A498LLW4</accession>
<keyword evidence="3" id="KW-0808">Transferase</keyword>
<protein>
    <recommendedName>
        <fullName evidence="9">Gypsy retrotransposon integrase-like protein 1</fullName>
        <ecNumber evidence="2">3.1.26.4</ecNumber>
    </recommendedName>
</protein>
<dbReference type="InterPro" id="IPR000477">
    <property type="entry name" value="RT_dom"/>
</dbReference>
<evidence type="ECO:0000256" key="7">
    <source>
        <dbReference type="ARBA" id="ARBA00022801"/>
    </source>
</evidence>
<evidence type="ECO:0000256" key="3">
    <source>
        <dbReference type="ARBA" id="ARBA00022679"/>
    </source>
</evidence>
<dbReference type="Pfam" id="PF17921">
    <property type="entry name" value="Integrase_H2C2"/>
    <property type="match status" value="1"/>
</dbReference>
<dbReference type="InterPro" id="IPR001584">
    <property type="entry name" value="Integrase_cat-core"/>
</dbReference>
<dbReference type="InterPro" id="IPR050951">
    <property type="entry name" value="Retrovirus_Pol_polyprotein"/>
</dbReference>
<feature type="compositionally biased region" description="Basic and acidic residues" evidence="10">
    <location>
        <begin position="721"/>
        <end position="731"/>
    </location>
</feature>
<dbReference type="InterPro" id="IPR036397">
    <property type="entry name" value="RNaseH_sf"/>
</dbReference>
<dbReference type="SUPFAM" id="SSF53098">
    <property type="entry name" value="Ribonuclease H-like"/>
    <property type="match status" value="1"/>
</dbReference>
<evidence type="ECO:0000256" key="1">
    <source>
        <dbReference type="ARBA" id="ARBA00010879"/>
    </source>
</evidence>
<dbReference type="FunFam" id="3.10.20.370:FF:000001">
    <property type="entry name" value="Retrovirus-related Pol polyprotein from transposon 17.6-like protein"/>
    <property type="match status" value="1"/>
</dbReference>
<evidence type="ECO:0000256" key="6">
    <source>
        <dbReference type="ARBA" id="ARBA00022759"/>
    </source>
</evidence>
<evidence type="ECO:0000256" key="8">
    <source>
        <dbReference type="ARBA" id="ARBA00022918"/>
    </source>
</evidence>
<dbReference type="Pfam" id="PF17917">
    <property type="entry name" value="RT_RNaseH"/>
    <property type="match status" value="1"/>
</dbReference>
<evidence type="ECO:0000256" key="4">
    <source>
        <dbReference type="ARBA" id="ARBA00022695"/>
    </source>
</evidence>
<reference evidence="13 14" key="1">
    <citation type="submission" date="2018-03" db="EMBL/GenBank/DDBJ databases">
        <title>Draft genome sequence of Rohu Carp (Labeo rohita).</title>
        <authorList>
            <person name="Das P."/>
            <person name="Kushwaha B."/>
            <person name="Joshi C.G."/>
            <person name="Kumar D."/>
            <person name="Nagpure N.S."/>
            <person name="Sahoo L."/>
            <person name="Das S.P."/>
            <person name="Bit A."/>
            <person name="Patnaik S."/>
            <person name="Meher P.K."/>
            <person name="Jayasankar P."/>
            <person name="Koringa P.G."/>
            <person name="Patel N.V."/>
            <person name="Hinsu A.T."/>
            <person name="Kumar R."/>
            <person name="Pandey M."/>
            <person name="Agarwal S."/>
            <person name="Srivastava S."/>
            <person name="Singh M."/>
            <person name="Iquebal M.A."/>
            <person name="Jaiswal S."/>
            <person name="Angadi U.B."/>
            <person name="Kumar N."/>
            <person name="Raza M."/>
            <person name="Shah T.M."/>
            <person name="Rai A."/>
            <person name="Jena J.K."/>
        </authorList>
    </citation>
    <scope>NUCLEOTIDE SEQUENCE [LARGE SCALE GENOMIC DNA]</scope>
    <source>
        <strain evidence="13">DASCIFA01</strain>
        <tissue evidence="13">Testis</tissue>
    </source>
</reference>
<dbReference type="Gene3D" id="3.30.420.10">
    <property type="entry name" value="Ribonuclease H-like superfamily/Ribonuclease H"/>
    <property type="match status" value="1"/>
</dbReference>
<evidence type="ECO:0000256" key="2">
    <source>
        <dbReference type="ARBA" id="ARBA00012180"/>
    </source>
</evidence>
<dbReference type="GO" id="GO:0004523">
    <property type="term" value="F:RNA-DNA hybrid ribonuclease activity"/>
    <property type="evidence" value="ECO:0007669"/>
    <property type="project" value="UniProtKB-EC"/>
</dbReference>
<dbReference type="GO" id="GO:0003676">
    <property type="term" value="F:nucleic acid binding"/>
    <property type="evidence" value="ECO:0007669"/>
    <property type="project" value="InterPro"/>
</dbReference>
<organism evidence="13 14">
    <name type="scientific">Labeo rohita</name>
    <name type="common">Indian major carp</name>
    <name type="synonym">Cyprinus rohita</name>
    <dbReference type="NCBI Taxonomy" id="84645"/>
    <lineage>
        <taxon>Eukaryota</taxon>
        <taxon>Metazoa</taxon>
        <taxon>Chordata</taxon>
        <taxon>Craniata</taxon>
        <taxon>Vertebrata</taxon>
        <taxon>Euteleostomi</taxon>
        <taxon>Actinopterygii</taxon>
        <taxon>Neopterygii</taxon>
        <taxon>Teleostei</taxon>
        <taxon>Ostariophysi</taxon>
        <taxon>Cypriniformes</taxon>
        <taxon>Cyprinidae</taxon>
        <taxon>Labeoninae</taxon>
        <taxon>Labeonini</taxon>
        <taxon>Labeo</taxon>
    </lineage>
</organism>
<dbReference type="Proteomes" id="UP000290572">
    <property type="component" value="Unassembled WGS sequence"/>
</dbReference>
<feature type="domain" description="Reverse transcriptase" evidence="11">
    <location>
        <begin position="1"/>
        <end position="80"/>
    </location>
</feature>
<feature type="region of interest" description="Disordered" evidence="10">
    <location>
        <begin position="721"/>
        <end position="754"/>
    </location>
</feature>
<dbReference type="InterPro" id="IPR043502">
    <property type="entry name" value="DNA/RNA_pol_sf"/>
</dbReference>
<comment type="similarity">
    <text evidence="1">Belongs to the beta type-B retroviral polymerase family. HERV class-II K(HML-2) pol subfamily.</text>
</comment>
<dbReference type="FunFam" id="3.30.420.10:FF:000063">
    <property type="entry name" value="Retrovirus-related Pol polyprotein from transposon 297-like Protein"/>
    <property type="match status" value="1"/>
</dbReference>
<keyword evidence="8" id="KW-0695">RNA-directed DNA polymerase</keyword>
<keyword evidence="5" id="KW-0540">Nuclease</keyword>
<dbReference type="PROSITE" id="PS50994">
    <property type="entry name" value="INTEGRASE"/>
    <property type="match status" value="1"/>
</dbReference>
<comment type="caution">
    <text evidence="13">The sequence shown here is derived from an EMBL/GenBank/DDBJ whole genome shotgun (WGS) entry which is preliminary data.</text>
</comment>
<dbReference type="EMBL" id="QBIY01013310">
    <property type="protein sequence ID" value="RXN08543.1"/>
    <property type="molecule type" value="Genomic_DNA"/>
</dbReference>
<dbReference type="InterPro" id="IPR041588">
    <property type="entry name" value="Integrase_H2C2"/>
</dbReference>
<dbReference type="PANTHER" id="PTHR37984:SF11">
    <property type="entry name" value="INTEGRASE CATALYTIC DOMAIN-CONTAINING PROTEIN"/>
    <property type="match status" value="1"/>
</dbReference>
<dbReference type="PROSITE" id="PS50878">
    <property type="entry name" value="RT_POL"/>
    <property type="match status" value="1"/>
</dbReference>
<evidence type="ECO:0000313" key="13">
    <source>
        <dbReference type="EMBL" id="RXN08543.1"/>
    </source>
</evidence>
<dbReference type="GO" id="GO:0015074">
    <property type="term" value="P:DNA integration"/>
    <property type="evidence" value="ECO:0007669"/>
    <property type="project" value="InterPro"/>
</dbReference>
<dbReference type="PANTHER" id="PTHR37984">
    <property type="entry name" value="PROTEIN CBG26694"/>
    <property type="match status" value="1"/>
</dbReference>
<dbReference type="EC" id="3.1.26.4" evidence="2"/>
<evidence type="ECO:0000259" key="12">
    <source>
        <dbReference type="PROSITE" id="PS50994"/>
    </source>
</evidence>
<dbReference type="GO" id="GO:0003964">
    <property type="term" value="F:RNA-directed DNA polymerase activity"/>
    <property type="evidence" value="ECO:0007669"/>
    <property type="project" value="UniProtKB-KW"/>
</dbReference>
<dbReference type="FunFam" id="3.30.70.270:FF:000026">
    <property type="entry name" value="Transposon Ty3-G Gag-Pol polyprotein"/>
    <property type="match status" value="1"/>
</dbReference>
<evidence type="ECO:0000256" key="10">
    <source>
        <dbReference type="SAM" id="MobiDB-lite"/>
    </source>
</evidence>
<dbReference type="Gene3D" id="3.30.70.270">
    <property type="match status" value="2"/>
</dbReference>
<dbReference type="InterPro" id="IPR012337">
    <property type="entry name" value="RNaseH-like_sf"/>
</dbReference>
<dbReference type="STRING" id="84645.A0A498LLW4"/>
<evidence type="ECO:0000256" key="9">
    <source>
        <dbReference type="ARBA" id="ARBA00039658"/>
    </source>
</evidence>
<keyword evidence="4" id="KW-0548">Nucleotidyltransferase</keyword>
<keyword evidence="6" id="KW-0255">Endonuclease</keyword>
<dbReference type="Pfam" id="PF00665">
    <property type="entry name" value="rve"/>
    <property type="match status" value="1"/>
</dbReference>
<dbReference type="InterPro" id="IPR041373">
    <property type="entry name" value="RT_RNaseH"/>
</dbReference>
<dbReference type="CDD" id="cd09274">
    <property type="entry name" value="RNase_HI_RT_Ty3"/>
    <property type="match status" value="1"/>
</dbReference>
<evidence type="ECO:0000313" key="14">
    <source>
        <dbReference type="Proteomes" id="UP000290572"/>
    </source>
</evidence>
<keyword evidence="7" id="KW-0378">Hydrolase</keyword>
<evidence type="ECO:0000256" key="5">
    <source>
        <dbReference type="ARBA" id="ARBA00022722"/>
    </source>
</evidence>
<dbReference type="Gene3D" id="3.10.20.370">
    <property type="match status" value="1"/>
</dbReference>
<keyword evidence="14" id="KW-1185">Reference proteome</keyword>
<dbReference type="SUPFAM" id="SSF56672">
    <property type="entry name" value="DNA/RNA polymerases"/>
    <property type="match status" value="1"/>
</dbReference>
<proteinExistence type="inferred from homology"/>
<dbReference type="FunFam" id="1.10.340.70:FF:000003">
    <property type="entry name" value="Protein CBG25708"/>
    <property type="match status" value="1"/>
</dbReference>
<evidence type="ECO:0000259" key="11">
    <source>
        <dbReference type="PROSITE" id="PS50878"/>
    </source>
</evidence>
<dbReference type="InterPro" id="IPR043128">
    <property type="entry name" value="Rev_trsase/Diguanyl_cyclase"/>
</dbReference>
<gene>
    <name evidence="13" type="ORF">ROHU_031805</name>
</gene>
<dbReference type="Gene3D" id="1.10.340.70">
    <property type="match status" value="1"/>
</dbReference>
<name>A0A498LLW4_LABRO</name>